<organism evidence="10 11">
    <name type="scientific">Polynucleobacter hirudinilacicola</name>
    <dbReference type="NCBI Taxonomy" id="1743166"/>
    <lineage>
        <taxon>Bacteria</taxon>
        <taxon>Pseudomonadati</taxon>
        <taxon>Pseudomonadota</taxon>
        <taxon>Betaproteobacteria</taxon>
        <taxon>Burkholderiales</taxon>
        <taxon>Burkholderiaceae</taxon>
        <taxon>Polynucleobacter</taxon>
    </lineage>
</organism>
<reference evidence="10 11" key="1">
    <citation type="submission" date="2017-03" db="EMBL/GenBank/DDBJ databases">
        <title>New species Polynucleobacter sp. MWH-EgelM1-30-B4.</title>
        <authorList>
            <person name="Hahn M.W."/>
        </authorList>
    </citation>
    <scope>NUCLEOTIDE SEQUENCE [LARGE SCALE GENOMIC DNA]</scope>
    <source>
        <strain evidence="10 11">MWH-EgelM1-30-B4</strain>
    </source>
</reference>
<keyword evidence="4" id="KW-0963">Cytoplasm</keyword>
<dbReference type="PANTHER" id="PTHR30314">
    <property type="entry name" value="CELL DIVISION PROTEIN FTSZ-RELATED"/>
    <property type="match status" value="1"/>
</dbReference>
<dbReference type="HAMAP" id="MF_00909">
    <property type="entry name" value="FtsZ"/>
    <property type="match status" value="1"/>
</dbReference>
<dbReference type="GO" id="GO:0043093">
    <property type="term" value="P:FtsZ-dependent cytokinesis"/>
    <property type="evidence" value="ECO:0007669"/>
    <property type="project" value="UniProtKB-UniRule"/>
</dbReference>
<dbReference type="InterPro" id="IPR045061">
    <property type="entry name" value="FtsZ/CetZ"/>
</dbReference>
<feature type="binding site" evidence="4">
    <location>
        <begin position="107"/>
        <end position="109"/>
    </location>
    <ligand>
        <name>GTP</name>
        <dbReference type="ChEBI" id="CHEBI:37565"/>
    </ligand>
</feature>
<dbReference type="Gene3D" id="3.30.1330.20">
    <property type="entry name" value="Tubulin/FtsZ, C-terminal domain"/>
    <property type="match status" value="1"/>
</dbReference>
<keyword evidence="4 6" id="KW-0132">Cell division</keyword>
<evidence type="ECO:0000256" key="1">
    <source>
        <dbReference type="ARBA" id="ARBA00009690"/>
    </source>
</evidence>
<dbReference type="InterPro" id="IPR020805">
    <property type="entry name" value="Cell_div_FtsZ_CS"/>
</dbReference>
<evidence type="ECO:0000256" key="7">
    <source>
        <dbReference type="SAM" id="MobiDB-lite"/>
    </source>
</evidence>
<dbReference type="GO" id="GO:0005737">
    <property type="term" value="C:cytoplasm"/>
    <property type="evidence" value="ECO:0007669"/>
    <property type="project" value="UniProtKB-SubCell"/>
</dbReference>
<comment type="subcellular location">
    <subcellularLocation>
        <location evidence="4">Cytoplasm</location>
    </subcellularLocation>
    <text evidence="4">Assembles at midcell at the inner surface of the cytoplasmic membrane.</text>
</comment>
<keyword evidence="4 6" id="KW-0131">Cell cycle</keyword>
<dbReference type="InterPro" id="IPR037103">
    <property type="entry name" value="Tubulin/FtsZ-like_C"/>
</dbReference>
<keyword evidence="4 6" id="KW-0717">Septation</keyword>
<dbReference type="GO" id="GO:0051258">
    <property type="term" value="P:protein polymerization"/>
    <property type="evidence" value="ECO:0007669"/>
    <property type="project" value="UniProtKB-UniRule"/>
</dbReference>
<comment type="subunit">
    <text evidence="4">Homodimer. Polymerizes to form a dynamic ring structure in a strictly GTP-dependent manner. Interacts directly with several other division proteins.</text>
</comment>
<feature type="binding site" evidence="4">
    <location>
        <position position="142"/>
    </location>
    <ligand>
        <name>GTP</name>
        <dbReference type="ChEBI" id="CHEBI:37565"/>
    </ligand>
</feature>
<evidence type="ECO:0000313" key="10">
    <source>
        <dbReference type="EMBL" id="OWF66443.1"/>
    </source>
</evidence>
<evidence type="ECO:0000313" key="11">
    <source>
        <dbReference type="Proteomes" id="UP000196880"/>
    </source>
</evidence>
<evidence type="ECO:0000256" key="2">
    <source>
        <dbReference type="ARBA" id="ARBA00022741"/>
    </source>
</evidence>
<dbReference type="SMART" id="SM00865">
    <property type="entry name" value="Tubulin_C"/>
    <property type="match status" value="1"/>
</dbReference>
<dbReference type="GO" id="GO:0000917">
    <property type="term" value="P:division septum assembly"/>
    <property type="evidence" value="ECO:0007669"/>
    <property type="project" value="UniProtKB-KW"/>
</dbReference>
<sequence>MEFEMLDQDTAGKTIIKVVGVGGAGGNAVQHMIRRGVNGVEFICMNTDAGALQRSEASVNLQLGSSGLGAGAKPEIGAASAEEARARIADTLQGAHMVFITAGMGGGTGTGAAPIVAQVAKEMGILTVGVISKPFDFEGVKRLKVAENGAAELESYVDSLIVVLNEKLFEVMGEDAEFDKAFACADDVLHNAVSGIAEIINVQGLINVDFEDVKTVMGEQGKAMMGTATVSGMDRARLAAEAAVASPLLEGVDLSGARGVLVNITASRSLKLSETREVMAAIRGYAADDATVIFGTVYDETLGDALRVTVVATGLNNPQARKANQPEVVWRQATGTSDAMPTMADLNTFAPASASAAMSKVGLDSALTTRAGMALTGVGSIPSVAAQPATSSGVDYSQYDLPRVFRSSREATPAPTLGADSSPQAKSMLDKGADYYEIPAFLRKQAD</sequence>
<dbReference type="SUPFAM" id="SSF55307">
    <property type="entry name" value="Tubulin C-terminal domain-like"/>
    <property type="match status" value="1"/>
</dbReference>
<dbReference type="FunFam" id="3.40.50.1440:FF:000001">
    <property type="entry name" value="Cell division protein FtsZ"/>
    <property type="match status" value="1"/>
</dbReference>
<dbReference type="GO" id="GO:0032153">
    <property type="term" value="C:cell division site"/>
    <property type="evidence" value="ECO:0007669"/>
    <property type="project" value="UniProtKB-UniRule"/>
</dbReference>
<dbReference type="Proteomes" id="UP000196880">
    <property type="component" value="Unassembled WGS sequence"/>
</dbReference>
<dbReference type="CDD" id="cd02201">
    <property type="entry name" value="FtsZ_type1"/>
    <property type="match status" value="1"/>
</dbReference>
<feature type="binding site" evidence="4">
    <location>
        <position position="138"/>
    </location>
    <ligand>
        <name>GTP</name>
        <dbReference type="ChEBI" id="CHEBI:37565"/>
    </ligand>
</feature>
<dbReference type="InterPro" id="IPR008280">
    <property type="entry name" value="Tub_FtsZ_C"/>
</dbReference>
<dbReference type="InterPro" id="IPR018316">
    <property type="entry name" value="Tubulin/FtsZ_2-layer-sand-dom"/>
</dbReference>
<comment type="function">
    <text evidence="4 6">Essential cell division protein that forms a contractile ring structure (Z ring) at the future cell division site. The regulation of the ring assembly controls the timing and the location of cell division. One of the functions of the FtsZ ring is to recruit other cell division proteins to the septum to produce a new cell wall between the dividing cells. Binds GTP and shows GTPase activity.</text>
</comment>
<keyword evidence="11" id="KW-1185">Reference proteome</keyword>
<dbReference type="Gene3D" id="3.40.50.1440">
    <property type="entry name" value="Tubulin/FtsZ, GTPase domain"/>
    <property type="match status" value="1"/>
</dbReference>
<dbReference type="Pfam" id="PF12327">
    <property type="entry name" value="FtsZ_C"/>
    <property type="match status" value="1"/>
</dbReference>
<protein>
    <recommendedName>
        <fullName evidence="4 5">Cell division protein FtsZ</fullName>
    </recommendedName>
</protein>
<dbReference type="SUPFAM" id="SSF52490">
    <property type="entry name" value="Tubulin nucleotide-binding domain-like"/>
    <property type="match status" value="1"/>
</dbReference>
<dbReference type="AlphaFoldDB" id="A0A210RZK4"/>
<dbReference type="InterPro" id="IPR036525">
    <property type="entry name" value="Tubulin/FtsZ_GTPase_sf"/>
</dbReference>
<feature type="domain" description="Tubulin/FtsZ 2-layer sandwich" evidence="9">
    <location>
        <begin position="206"/>
        <end position="324"/>
    </location>
</feature>
<feature type="binding site" evidence="4">
    <location>
        <position position="186"/>
    </location>
    <ligand>
        <name>GTP</name>
        <dbReference type="ChEBI" id="CHEBI:37565"/>
    </ligand>
</feature>
<dbReference type="Pfam" id="PF00091">
    <property type="entry name" value="Tubulin"/>
    <property type="match status" value="1"/>
</dbReference>
<dbReference type="PRINTS" id="PR00423">
    <property type="entry name" value="CELLDVISFTSZ"/>
</dbReference>
<dbReference type="InterPro" id="IPR003008">
    <property type="entry name" value="Tubulin_FtsZ_GTPase"/>
</dbReference>
<accession>A0A210RZK4</accession>
<evidence type="ECO:0000256" key="6">
    <source>
        <dbReference type="RuleBase" id="RU000631"/>
    </source>
</evidence>
<feature type="region of interest" description="Disordered" evidence="7">
    <location>
        <begin position="406"/>
        <end position="425"/>
    </location>
</feature>
<dbReference type="RefSeq" id="WP_087908474.1">
    <property type="nucleotide sequence ID" value="NZ_NAIA01000001.1"/>
</dbReference>
<name>A0A210RZK4_9BURK</name>
<feature type="binding site" evidence="4">
    <location>
        <begin position="23"/>
        <end position="27"/>
    </location>
    <ligand>
        <name>GTP</name>
        <dbReference type="ChEBI" id="CHEBI:37565"/>
    </ligand>
</feature>
<dbReference type="InterPro" id="IPR024757">
    <property type="entry name" value="FtsZ_C"/>
</dbReference>
<comment type="caution">
    <text evidence="10">The sequence shown here is derived from an EMBL/GenBank/DDBJ whole genome shotgun (WGS) entry which is preliminary data.</text>
</comment>
<keyword evidence="3 4" id="KW-0342">GTP-binding</keyword>
<proteinExistence type="inferred from homology"/>
<dbReference type="PANTHER" id="PTHR30314:SF3">
    <property type="entry name" value="MITOCHONDRIAL DIVISION PROTEIN FSZA"/>
    <property type="match status" value="1"/>
</dbReference>
<dbReference type="PROSITE" id="PS01135">
    <property type="entry name" value="FTSZ_2"/>
    <property type="match status" value="1"/>
</dbReference>
<dbReference type="NCBIfam" id="TIGR00065">
    <property type="entry name" value="ftsZ"/>
    <property type="match status" value="1"/>
</dbReference>
<evidence type="ECO:0000259" key="8">
    <source>
        <dbReference type="SMART" id="SM00864"/>
    </source>
</evidence>
<dbReference type="GO" id="GO:0005525">
    <property type="term" value="F:GTP binding"/>
    <property type="evidence" value="ECO:0007669"/>
    <property type="project" value="UniProtKB-UniRule"/>
</dbReference>
<evidence type="ECO:0000256" key="5">
    <source>
        <dbReference type="NCBIfam" id="TIGR00065"/>
    </source>
</evidence>
<dbReference type="EMBL" id="NAIA01000001">
    <property type="protein sequence ID" value="OWF66443.1"/>
    <property type="molecule type" value="Genomic_DNA"/>
</dbReference>
<dbReference type="InterPro" id="IPR000158">
    <property type="entry name" value="Cell_div_FtsZ"/>
</dbReference>
<keyword evidence="2 4" id="KW-0547">Nucleotide-binding</keyword>
<dbReference type="OrthoDB" id="9813375at2"/>
<gene>
    <name evidence="4" type="primary">ftsZ</name>
    <name evidence="10" type="ORF">B6A14_00155</name>
</gene>
<dbReference type="GO" id="GO:0003924">
    <property type="term" value="F:GTPase activity"/>
    <property type="evidence" value="ECO:0007669"/>
    <property type="project" value="UniProtKB-UniRule"/>
</dbReference>
<evidence type="ECO:0000256" key="4">
    <source>
        <dbReference type="HAMAP-Rule" id="MF_00909"/>
    </source>
</evidence>
<dbReference type="SMART" id="SM00864">
    <property type="entry name" value="Tubulin"/>
    <property type="match status" value="1"/>
</dbReference>
<evidence type="ECO:0000259" key="9">
    <source>
        <dbReference type="SMART" id="SM00865"/>
    </source>
</evidence>
<feature type="domain" description="Tubulin/FtsZ GTPase" evidence="8">
    <location>
        <begin position="15"/>
        <end position="204"/>
    </location>
</feature>
<comment type="similarity">
    <text evidence="1 4 6">Belongs to the FtsZ family.</text>
</comment>
<evidence type="ECO:0000256" key="3">
    <source>
        <dbReference type="ARBA" id="ARBA00023134"/>
    </source>
</evidence>